<dbReference type="InterPro" id="IPR023750">
    <property type="entry name" value="RbsD-like_sf"/>
</dbReference>
<protein>
    <submittedName>
        <fullName evidence="4">L-fucose mutarotase</fullName>
    </submittedName>
</protein>
<dbReference type="GO" id="GO:0006004">
    <property type="term" value="P:fucose metabolic process"/>
    <property type="evidence" value="ECO:0007669"/>
    <property type="project" value="TreeGrafter"/>
</dbReference>
<accession>A0A9X8UKN8</accession>
<dbReference type="Gene3D" id="3.40.1650.10">
    <property type="entry name" value="RbsD-like domain"/>
    <property type="match status" value="1"/>
</dbReference>
<keyword evidence="5" id="KW-1185">Reference proteome</keyword>
<dbReference type="SUPFAM" id="SSF102546">
    <property type="entry name" value="RbsD-like"/>
    <property type="match status" value="1"/>
</dbReference>
<dbReference type="InterPro" id="IPR007721">
    <property type="entry name" value="RbsD_FucU"/>
</dbReference>
<dbReference type="RefSeq" id="WP_079699455.1">
    <property type="nucleotide sequence ID" value="NZ_JADNAH010000022.1"/>
</dbReference>
<dbReference type="EMBL" id="SLUK01000002">
    <property type="protein sequence ID" value="TCL44527.1"/>
    <property type="molecule type" value="Genomic_DNA"/>
</dbReference>
<comment type="catalytic activity">
    <reaction evidence="1">
        <text>beta-D-ribopyranose = beta-D-ribofuranose</text>
        <dbReference type="Rhea" id="RHEA:25432"/>
        <dbReference type="ChEBI" id="CHEBI:27476"/>
        <dbReference type="ChEBI" id="CHEBI:47002"/>
        <dbReference type="EC" id="5.4.99.62"/>
    </reaction>
</comment>
<dbReference type="InterPro" id="IPR050443">
    <property type="entry name" value="RbsD/FucU_mutarotase"/>
</dbReference>
<dbReference type="Pfam" id="PF05025">
    <property type="entry name" value="RbsD_FucU"/>
    <property type="match status" value="1"/>
</dbReference>
<evidence type="ECO:0000256" key="1">
    <source>
        <dbReference type="ARBA" id="ARBA00000223"/>
    </source>
</evidence>
<evidence type="ECO:0000313" key="4">
    <source>
        <dbReference type="EMBL" id="TCL44527.1"/>
    </source>
</evidence>
<dbReference type="GO" id="GO:0062193">
    <property type="term" value="F:D-ribose pyranase activity"/>
    <property type="evidence" value="ECO:0007669"/>
    <property type="project" value="UniProtKB-EC"/>
</dbReference>
<keyword evidence="2" id="KW-0413">Isomerase</keyword>
<comment type="caution">
    <text evidence="4">The sequence shown here is derived from an EMBL/GenBank/DDBJ whole genome shotgun (WGS) entry which is preliminary data.</text>
</comment>
<sequence>MLKNIPTCMSPDLLRALCAIGHGSKIMICDGNCDIKTLGHPDAFRIRVDGVGGAEILKAILDLIPLDDYIDNSVRICKTDNGIPAPGVWKKYEEIVRNSEEYAKLPNGIDYQDGKEFWSVAPELDLVIGTGEEDIYGNIFVQKGVIRKK</sequence>
<proteinExistence type="predicted"/>
<comment type="catalytic activity">
    <reaction evidence="3">
        <text>alpha-L-fucose = beta-L-fucose</text>
        <dbReference type="Rhea" id="RHEA:25580"/>
        <dbReference type="ChEBI" id="CHEBI:42548"/>
        <dbReference type="ChEBI" id="CHEBI:42589"/>
        <dbReference type="EC" id="5.1.3.29"/>
    </reaction>
</comment>
<evidence type="ECO:0000256" key="2">
    <source>
        <dbReference type="ARBA" id="ARBA00023235"/>
    </source>
</evidence>
<dbReference type="GO" id="GO:0036373">
    <property type="term" value="F:L-fucose mutarotase activity"/>
    <property type="evidence" value="ECO:0007669"/>
    <property type="project" value="UniProtKB-EC"/>
</dbReference>
<gene>
    <name evidence="4" type="ORF">EDD78_102147</name>
</gene>
<evidence type="ECO:0000313" key="5">
    <source>
        <dbReference type="Proteomes" id="UP000294682"/>
    </source>
</evidence>
<dbReference type="OrthoDB" id="9805009at2"/>
<dbReference type="Proteomes" id="UP000294682">
    <property type="component" value="Unassembled WGS sequence"/>
</dbReference>
<evidence type="ECO:0000256" key="3">
    <source>
        <dbReference type="ARBA" id="ARBA00036324"/>
    </source>
</evidence>
<organism evidence="4 5">
    <name type="scientific">Harryflintia acetispora</name>
    <dbReference type="NCBI Taxonomy" id="1849041"/>
    <lineage>
        <taxon>Bacteria</taxon>
        <taxon>Bacillati</taxon>
        <taxon>Bacillota</taxon>
        <taxon>Clostridia</taxon>
        <taxon>Eubacteriales</taxon>
        <taxon>Oscillospiraceae</taxon>
        <taxon>Harryflintia</taxon>
    </lineage>
</organism>
<dbReference type="AlphaFoldDB" id="A0A9X8UKN8"/>
<dbReference type="PANTHER" id="PTHR31690:SF4">
    <property type="entry name" value="FUCOSE MUTAROTASE"/>
    <property type="match status" value="1"/>
</dbReference>
<dbReference type="PANTHER" id="PTHR31690">
    <property type="entry name" value="FUCOSE MUTAROTASE"/>
    <property type="match status" value="1"/>
</dbReference>
<dbReference type="GO" id="GO:0042806">
    <property type="term" value="F:fucose binding"/>
    <property type="evidence" value="ECO:0007669"/>
    <property type="project" value="TreeGrafter"/>
</dbReference>
<reference evidence="4 5" key="1">
    <citation type="submission" date="2019-03" db="EMBL/GenBank/DDBJ databases">
        <title>Genomic Encyclopedia of Type Strains, Phase IV (KMG-IV): sequencing the most valuable type-strain genomes for metagenomic binning, comparative biology and taxonomic classification.</title>
        <authorList>
            <person name="Goeker M."/>
        </authorList>
    </citation>
    <scope>NUCLEOTIDE SEQUENCE [LARGE SCALE GENOMIC DNA]</scope>
    <source>
        <strain evidence="4 5">DSM 100433</strain>
    </source>
</reference>
<name>A0A9X8UKN8_9FIRM</name>